<feature type="compositionally biased region" description="Acidic residues" evidence="3">
    <location>
        <begin position="132"/>
        <end position="168"/>
    </location>
</feature>
<feature type="compositionally biased region" description="Low complexity" evidence="3">
    <location>
        <begin position="48"/>
        <end position="80"/>
    </location>
</feature>
<dbReference type="SMART" id="SM00404">
    <property type="entry name" value="PTPc_motif"/>
    <property type="match status" value="1"/>
</dbReference>
<keyword evidence="1" id="KW-0378">Hydrolase</keyword>
<dbReference type="InterPro" id="IPR000387">
    <property type="entry name" value="Tyr_Pase_dom"/>
</dbReference>
<keyword evidence="7" id="KW-1185">Reference proteome</keyword>
<dbReference type="PROSITE" id="PS50056">
    <property type="entry name" value="TYR_PHOSPHATASE_2"/>
    <property type="match status" value="1"/>
</dbReference>
<dbReference type="InterPro" id="IPR029021">
    <property type="entry name" value="Prot-tyrosine_phosphatase-like"/>
</dbReference>
<dbReference type="Pfam" id="PF00782">
    <property type="entry name" value="DSPc"/>
    <property type="match status" value="1"/>
</dbReference>
<evidence type="ECO:0000259" key="5">
    <source>
        <dbReference type="PROSITE" id="PS50056"/>
    </source>
</evidence>
<dbReference type="GO" id="GO:0005634">
    <property type="term" value="C:nucleus"/>
    <property type="evidence" value="ECO:0007669"/>
    <property type="project" value="GOC"/>
</dbReference>
<proteinExistence type="predicted"/>
<protein>
    <submittedName>
        <fullName evidence="6">Uncharacterized protein</fullName>
    </submittedName>
</protein>
<feature type="region of interest" description="Disordered" evidence="3">
    <location>
        <begin position="1"/>
        <end position="82"/>
    </location>
</feature>
<dbReference type="AlphaFoldDB" id="A0A9P0QQR5"/>
<dbReference type="EMBL" id="CAKXYY010000012">
    <property type="protein sequence ID" value="CAH2353782.1"/>
    <property type="molecule type" value="Genomic_DNA"/>
</dbReference>
<dbReference type="GO" id="GO:0008138">
    <property type="term" value="F:protein tyrosine/serine/threonine phosphatase activity"/>
    <property type="evidence" value="ECO:0007669"/>
    <property type="project" value="TreeGrafter"/>
</dbReference>
<dbReference type="SMART" id="SM00195">
    <property type="entry name" value="DSPc"/>
    <property type="match status" value="1"/>
</dbReference>
<name>A0A9P0QQR5_9ASCO</name>
<dbReference type="Proteomes" id="UP000837801">
    <property type="component" value="Unassembled WGS sequence"/>
</dbReference>
<evidence type="ECO:0000313" key="6">
    <source>
        <dbReference type="EMBL" id="CAH2353782.1"/>
    </source>
</evidence>
<dbReference type="Gene3D" id="3.90.190.10">
    <property type="entry name" value="Protein tyrosine phosphatase superfamily"/>
    <property type="match status" value="1"/>
</dbReference>
<accession>A0A9P0QQR5</accession>
<sequence>MFMDRINSESSVAISVRSPSPIPSEAQSPPHDLNISIRSSTPKRDLASDISTSSSLSSSNASLSSLPRSSKRSSSTSNDLIYERDRFRARLHTLNGSSCFSTEPEDAATCDQVCEVCDEVGRKTTKLMSERDTDESEKEIETGDEGEVEEGEEDGEEEVGEEESEAVDSESFGSTLTMSSGISPLDPQSSFYASLKPVDSSSLHLKHMSFSQVEQVFSWYFNRPLPPTDVMFPWLHGLHMDNFAQRQFFVYQQQQQQQQQQQNKQVQVSESHYASTSSNYQDISRKPEGSRFLMTINADHHIPKGGRGRSNSTDEYGDKSFAYSPVLKNSVSLSEILSPIDISRVEMVEMIESLVLKLFPEELGDDEKQELVNQFVSDCIKVNHLPTFLYLDPDTGVSLRNFHIQVSKSATFSDFVIYRYNTVTPTSEEKVCDDSKDSMSYSIARVLWLAQRNESFVNGLSATSPYNIFVANEIMDIKELVKSYNDLFTVKPSNTLPSAFHAASITAYRHTNHNISSAYTSTDDGENFHFDPSVLTSLAIWDGDYQVKERLETITMSSATKISKNVWIGNIWDCHIMMESLKHKTNNFYTELVASDYGHKYCSPDNSVIIKDLTKFSNPNEILNHLSKPRANWRLFVHCNDRANFPALSTLSNLLFQFSISPRINSDADSEEYHVIEFPPSGSVGLGNCKVENLMSIINLCKLLFLFSSSTSKAQGVMSSLIYCSDGFTESSLIVLCYLIYSDNIRLDQAMLKLHLDFGRPFYIFGSDVQILRKLEPLLRKFSPSNPSNKGNISWGELEVLSNEEINDFLLGSNAMNQSVRLGYIDNGDDDENENENEEEDEAGTSDEKDDVEIDEETNSDSDSSLVHSFIKKNISKPQSSLNQTSRWVEDVEGSLPSRILSYLYLGSLKHANNLTLMSRLGIQHIISAGEQLDWIHGYKFREVYDVEIEKINDGSIEIYRISKKEAPEKKKAKKNEYPCSITTVMKVNNLQDDGIDELSTSLPTVLAYINERYEEEKNGEGGKILVHCRVGVSRSATIVISEVMRRLNINLARAYLYVRVRRLNIVIQPNLRFMYELFKWEEKVKEDKRLVGDVEPEPEKLREIDWFVMCREIMRLNFPYLNS</sequence>
<dbReference type="PANTHER" id="PTHR47550">
    <property type="entry name" value="DUAL SPECIFICITY PROTEIN PHOSPHATASE PPS1"/>
    <property type="match status" value="1"/>
</dbReference>
<feature type="domain" description="Tyrosine specific protein phosphatases" evidence="5">
    <location>
        <begin position="1004"/>
        <end position="1074"/>
    </location>
</feature>
<evidence type="ECO:0000256" key="1">
    <source>
        <dbReference type="ARBA" id="ARBA00022801"/>
    </source>
</evidence>
<dbReference type="GO" id="GO:0033260">
    <property type="term" value="P:nuclear DNA replication"/>
    <property type="evidence" value="ECO:0007669"/>
    <property type="project" value="TreeGrafter"/>
</dbReference>
<dbReference type="PANTHER" id="PTHR47550:SF1">
    <property type="entry name" value="DUAL SPECIFICITY PROTEIN PHOSPHATASE PPS1"/>
    <property type="match status" value="1"/>
</dbReference>
<evidence type="ECO:0000313" key="7">
    <source>
        <dbReference type="Proteomes" id="UP000837801"/>
    </source>
</evidence>
<dbReference type="InterPro" id="IPR020422">
    <property type="entry name" value="TYR_PHOSPHATASE_DUAL_dom"/>
</dbReference>
<dbReference type="InterPro" id="IPR003595">
    <property type="entry name" value="Tyr_Pase_cat"/>
</dbReference>
<dbReference type="InterPro" id="IPR000340">
    <property type="entry name" value="Dual-sp_phosphatase_cat-dom"/>
</dbReference>
<organism evidence="6 7">
    <name type="scientific">[Candida] railenensis</name>
    <dbReference type="NCBI Taxonomy" id="45579"/>
    <lineage>
        <taxon>Eukaryota</taxon>
        <taxon>Fungi</taxon>
        <taxon>Dikarya</taxon>
        <taxon>Ascomycota</taxon>
        <taxon>Saccharomycotina</taxon>
        <taxon>Pichiomycetes</taxon>
        <taxon>Debaryomycetaceae</taxon>
        <taxon>Kurtzmaniella</taxon>
    </lineage>
</organism>
<reference evidence="6" key="1">
    <citation type="submission" date="2022-03" db="EMBL/GenBank/DDBJ databases">
        <authorList>
            <person name="Legras J.-L."/>
            <person name="Devillers H."/>
            <person name="Grondin C."/>
        </authorList>
    </citation>
    <scope>NUCLEOTIDE SEQUENCE</scope>
    <source>
        <strain evidence="6">CLIB 1423</strain>
    </source>
</reference>
<dbReference type="PROSITE" id="PS50054">
    <property type="entry name" value="TYR_PHOSPHATASE_DUAL"/>
    <property type="match status" value="1"/>
</dbReference>
<feature type="region of interest" description="Disordered" evidence="3">
    <location>
        <begin position="823"/>
        <end position="866"/>
    </location>
</feature>
<evidence type="ECO:0000256" key="2">
    <source>
        <dbReference type="ARBA" id="ARBA00022912"/>
    </source>
</evidence>
<dbReference type="PROSITE" id="PS00383">
    <property type="entry name" value="TYR_PHOSPHATASE_1"/>
    <property type="match status" value="1"/>
</dbReference>
<evidence type="ECO:0000259" key="4">
    <source>
        <dbReference type="PROSITE" id="PS50054"/>
    </source>
</evidence>
<feature type="domain" description="Tyrosine-protein phosphatase" evidence="4">
    <location>
        <begin position="896"/>
        <end position="1087"/>
    </location>
</feature>
<feature type="region of interest" description="Disordered" evidence="3">
    <location>
        <begin position="126"/>
        <end position="180"/>
    </location>
</feature>
<dbReference type="SUPFAM" id="SSF52799">
    <property type="entry name" value="(Phosphotyrosine protein) phosphatases II"/>
    <property type="match status" value="1"/>
</dbReference>
<evidence type="ECO:0000256" key="3">
    <source>
        <dbReference type="SAM" id="MobiDB-lite"/>
    </source>
</evidence>
<keyword evidence="2" id="KW-0904">Protein phosphatase</keyword>
<dbReference type="InterPro" id="IPR016130">
    <property type="entry name" value="Tyr_Pase_AS"/>
</dbReference>
<dbReference type="OrthoDB" id="273181at2759"/>
<gene>
    <name evidence="6" type="ORF">CLIB1423_12S02806</name>
</gene>
<feature type="compositionally biased region" description="Acidic residues" evidence="3">
    <location>
        <begin position="827"/>
        <end position="860"/>
    </location>
</feature>
<comment type="caution">
    <text evidence="6">The sequence shown here is derived from an EMBL/GenBank/DDBJ whole genome shotgun (WGS) entry which is preliminary data.</text>
</comment>
<dbReference type="InterPro" id="IPR053239">
    <property type="entry name" value="Dual_spec_PTase"/>
</dbReference>